<evidence type="ECO:0000256" key="11">
    <source>
        <dbReference type="ARBA" id="ARBA00044737"/>
    </source>
</evidence>
<keyword evidence="8" id="KW-0560">Oxidoreductase</keyword>
<comment type="pathway">
    <text evidence="3">Sphingolipid metabolism.</text>
</comment>
<dbReference type="EC" id="1.1.1.102" evidence="10"/>
<evidence type="ECO:0000256" key="6">
    <source>
        <dbReference type="ARBA" id="ARBA00022857"/>
    </source>
</evidence>
<dbReference type="PANTHER" id="PTHR43550:SF3">
    <property type="entry name" value="3-KETODIHYDROSPHINGOSINE REDUCTASE"/>
    <property type="match status" value="1"/>
</dbReference>
<comment type="subcellular location">
    <subcellularLocation>
        <location evidence="1">Endoplasmic reticulum</location>
    </subcellularLocation>
</comment>
<name>A0AAE1Q7Z3_9EUCA</name>
<keyword evidence="7" id="KW-0746">Sphingolipid metabolism</keyword>
<dbReference type="CDD" id="cd08939">
    <property type="entry name" value="KDSR-like_SDR_c"/>
    <property type="match status" value="1"/>
</dbReference>
<accession>A0AAE1Q7Z3</accession>
<dbReference type="Pfam" id="PF00106">
    <property type="entry name" value="adh_short"/>
    <property type="match status" value="1"/>
</dbReference>
<evidence type="ECO:0000256" key="12">
    <source>
        <dbReference type="ARBA" id="ARBA00048930"/>
    </source>
</evidence>
<dbReference type="GO" id="GO:0005789">
    <property type="term" value="C:endoplasmic reticulum membrane"/>
    <property type="evidence" value="ECO:0007669"/>
    <property type="project" value="TreeGrafter"/>
</dbReference>
<comment type="similarity">
    <text evidence="4 13">Belongs to the short-chain dehydrogenases/reductases (SDR) family.</text>
</comment>
<evidence type="ECO:0000256" key="5">
    <source>
        <dbReference type="ARBA" id="ARBA00022824"/>
    </source>
</evidence>
<reference evidence="14" key="1">
    <citation type="submission" date="2023-11" db="EMBL/GenBank/DDBJ databases">
        <title>Genome assemblies of two species of porcelain crab, Petrolisthes cinctipes and Petrolisthes manimaculis (Anomura: Porcellanidae).</title>
        <authorList>
            <person name="Angst P."/>
        </authorList>
    </citation>
    <scope>NUCLEOTIDE SEQUENCE</scope>
    <source>
        <strain evidence="14">PB745_02</strain>
        <tissue evidence="14">Gill</tissue>
    </source>
</reference>
<organism evidence="14 15">
    <name type="scientific">Petrolisthes manimaculis</name>
    <dbReference type="NCBI Taxonomy" id="1843537"/>
    <lineage>
        <taxon>Eukaryota</taxon>
        <taxon>Metazoa</taxon>
        <taxon>Ecdysozoa</taxon>
        <taxon>Arthropoda</taxon>
        <taxon>Crustacea</taxon>
        <taxon>Multicrustacea</taxon>
        <taxon>Malacostraca</taxon>
        <taxon>Eumalacostraca</taxon>
        <taxon>Eucarida</taxon>
        <taxon>Decapoda</taxon>
        <taxon>Pleocyemata</taxon>
        <taxon>Anomura</taxon>
        <taxon>Galatheoidea</taxon>
        <taxon>Porcellanidae</taxon>
        <taxon>Petrolisthes</taxon>
    </lineage>
</organism>
<evidence type="ECO:0000256" key="7">
    <source>
        <dbReference type="ARBA" id="ARBA00022919"/>
    </source>
</evidence>
<dbReference type="EMBL" id="JAWZYT010000577">
    <property type="protein sequence ID" value="KAK4321563.1"/>
    <property type="molecule type" value="Genomic_DNA"/>
</dbReference>
<evidence type="ECO:0000256" key="9">
    <source>
        <dbReference type="ARBA" id="ARBA00023098"/>
    </source>
</evidence>
<keyword evidence="9" id="KW-0443">Lipid metabolism</keyword>
<dbReference type="GO" id="GO:0030148">
    <property type="term" value="P:sphingolipid biosynthetic process"/>
    <property type="evidence" value="ECO:0007669"/>
    <property type="project" value="InterPro"/>
</dbReference>
<dbReference type="InterPro" id="IPR036291">
    <property type="entry name" value="NAD(P)-bd_dom_sf"/>
</dbReference>
<sequence length="297" mass="32111">MITGGSSGIGLSVAHDVARRGASVTLVARNVSRLEKAQQEVELTMSKLSMDGKVQFFSSDISGSVKNISEMVKNAEASLGPVYMLINCAGFARAQKFEDLSPDLMKQMLDINFTGPMVLTQEVVRGMKVQQEGGVVVFVSSQAGLLGLYGFSAYSASKAAIVRAAEALHMELKPHNISVTVCYPPDTDTPGFVEENQTKPIETKLISEAAGLFKPEEVAKKLVDDSLCGAWSSTVGLEGFMLTTLCAGMGPITDAASFMAQVFLSGLFRSVSAFYLWSFTRIVEREHKKRLENKKSE</sequence>
<dbReference type="AlphaFoldDB" id="A0AAE1Q7Z3"/>
<evidence type="ECO:0000256" key="2">
    <source>
        <dbReference type="ARBA" id="ARBA00004760"/>
    </source>
</evidence>
<dbReference type="GO" id="GO:0047560">
    <property type="term" value="F:3-dehydrosphinganine reductase activity"/>
    <property type="evidence" value="ECO:0007669"/>
    <property type="project" value="UniProtKB-EC"/>
</dbReference>
<evidence type="ECO:0000256" key="10">
    <source>
        <dbReference type="ARBA" id="ARBA00026112"/>
    </source>
</evidence>
<comment type="function">
    <text evidence="11">Catalyzes the reduction of 3'-oxosphinganine (3-ketodihydrosphingosine/KDS) to sphinganine (dihydrosphingosine/DHS), the second step of de novo sphingolipid biosynthesis.</text>
</comment>
<evidence type="ECO:0000256" key="1">
    <source>
        <dbReference type="ARBA" id="ARBA00004240"/>
    </source>
</evidence>
<dbReference type="PRINTS" id="PR00081">
    <property type="entry name" value="GDHRDH"/>
</dbReference>
<dbReference type="InterPro" id="IPR002347">
    <property type="entry name" value="SDR_fam"/>
</dbReference>
<evidence type="ECO:0000313" key="14">
    <source>
        <dbReference type="EMBL" id="KAK4321563.1"/>
    </source>
</evidence>
<dbReference type="PANTHER" id="PTHR43550">
    <property type="entry name" value="3-KETODIHYDROSPHINGOSINE REDUCTASE"/>
    <property type="match status" value="1"/>
</dbReference>
<keyword evidence="6" id="KW-0521">NADP</keyword>
<evidence type="ECO:0000256" key="13">
    <source>
        <dbReference type="RuleBase" id="RU000363"/>
    </source>
</evidence>
<keyword evidence="15" id="KW-1185">Reference proteome</keyword>
<comment type="caution">
    <text evidence="14">The sequence shown here is derived from an EMBL/GenBank/DDBJ whole genome shotgun (WGS) entry which is preliminary data.</text>
</comment>
<dbReference type="PRINTS" id="PR00080">
    <property type="entry name" value="SDRFAMILY"/>
</dbReference>
<dbReference type="GO" id="GO:0006666">
    <property type="term" value="P:3-keto-sphinganine metabolic process"/>
    <property type="evidence" value="ECO:0007669"/>
    <property type="project" value="InterPro"/>
</dbReference>
<dbReference type="FunFam" id="3.40.50.720:FF:000165">
    <property type="entry name" value="3-ketodihydrosphingosine reductase"/>
    <property type="match status" value="1"/>
</dbReference>
<gene>
    <name evidence="14" type="ORF">Pmani_007634</name>
</gene>
<keyword evidence="5" id="KW-0256">Endoplasmic reticulum</keyword>
<proteinExistence type="inferred from homology"/>
<dbReference type="Gene3D" id="3.40.50.720">
    <property type="entry name" value="NAD(P)-binding Rossmann-like Domain"/>
    <property type="match status" value="1"/>
</dbReference>
<evidence type="ECO:0000256" key="4">
    <source>
        <dbReference type="ARBA" id="ARBA00006484"/>
    </source>
</evidence>
<dbReference type="SUPFAM" id="SSF51735">
    <property type="entry name" value="NAD(P)-binding Rossmann-fold domains"/>
    <property type="match status" value="1"/>
</dbReference>
<evidence type="ECO:0000313" key="15">
    <source>
        <dbReference type="Proteomes" id="UP001292094"/>
    </source>
</evidence>
<dbReference type="InterPro" id="IPR045022">
    <property type="entry name" value="KDSR-like"/>
</dbReference>
<comment type="catalytic activity">
    <reaction evidence="12">
        <text>sphinganine + NADP(+) = 3-oxosphinganine + NADPH + H(+)</text>
        <dbReference type="Rhea" id="RHEA:22640"/>
        <dbReference type="ChEBI" id="CHEBI:15378"/>
        <dbReference type="ChEBI" id="CHEBI:57783"/>
        <dbReference type="ChEBI" id="CHEBI:57817"/>
        <dbReference type="ChEBI" id="CHEBI:58299"/>
        <dbReference type="ChEBI" id="CHEBI:58349"/>
        <dbReference type="EC" id="1.1.1.102"/>
    </reaction>
    <physiologicalReaction direction="right-to-left" evidence="12">
        <dbReference type="Rhea" id="RHEA:22642"/>
    </physiologicalReaction>
</comment>
<dbReference type="Proteomes" id="UP001292094">
    <property type="component" value="Unassembled WGS sequence"/>
</dbReference>
<evidence type="ECO:0000256" key="3">
    <source>
        <dbReference type="ARBA" id="ARBA00004991"/>
    </source>
</evidence>
<evidence type="ECO:0000256" key="8">
    <source>
        <dbReference type="ARBA" id="ARBA00023002"/>
    </source>
</evidence>
<protein>
    <recommendedName>
        <fullName evidence="10">3-dehydrosphinganine reductase</fullName>
        <ecNumber evidence="10">1.1.1.102</ecNumber>
    </recommendedName>
</protein>
<comment type="pathway">
    <text evidence="2">Lipid metabolism; sphingolipid metabolism.</text>
</comment>